<organism evidence="2 3">
    <name type="scientific">Bugula neritina</name>
    <name type="common">Brown bryozoan</name>
    <name type="synonym">Sertularia neritina</name>
    <dbReference type="NCBI Taxonomy" id="10212"/>
    <lineage>
        <taxon>Eukaryota</taxon>
        <taxon>Metazoa</taxon>
        <taxon>Spiralia</taxon>
        <taxon>Lophotrochozoa</taxon>
        <taxon>Bryozoa</taxon>
        <taxon>Gymnolaemata</taxon>
        <taxon>Cheilostomatida</taxon>
        <taxon>Flustrina</taxon>
        <taxon>Buguloidea</taxon>
        <taxon>Bugulidae</taxon>
        <taxon>Bugula</taxon>
    </lineage>
</organism>
<sequence>MAAQLSSIEDIQTFTNTREQKLRRWCLADVNISPNYEDVAKSLQKNHNIAVHGYDQVGHGRSEGARAIIHDFQHYVDDAIQFVDIIKSEYPDVPVFVMGHSMGGLVLGHLLIRESELCDGAIMYAAAVHVNTDIVSAFKRSISRCTGIVLPFFPVKRVDDNLLTRNAEEVKRLKNDPLRYQGSIKARWVSNCIKAAMEFNEQMSEITVPMFIAHGDDDKVCHIEGSTKLEKTVSSKDKIFMVYGGCYHRLHTEPDGYGERFIDDVGNGSLAIVETVFNNSSASLC</sequence>
<dbReference type="InterPro" id="IPR051044">
    <property type="entry name" value="MAG_DAG_Lipase"/>
</dbReference>
<gene>
    <name evidence="2" type="ORF">EB796_000503</name>
</gene>
<evidence type="ECO:0000313" key="2">
    <source>
        <dbReference type="EMBL" id="KAF6041165.1"/>
    </source>
</evidence>
<evidence type="ECO:0000313" key="3">
    <source>
        <dbReference type="Proteomes" id="UP000593567"/>
    </source>
</evidence>
<dbReference type="PANTHER" id="PTHR11614">
    <property type="entry name" value="PHOSPHOLIPASE-RELATED"/>
    <property type="match status" value="1"/>
</dbReference>
<dbReference type="SUPFAM" id="SSF53474">
    <property type="entry name" value="alpha/beta-Hydrolases"/>
    <property type="match status" value="1"/>
</dbReference>
<dbReference type="EMBL" id="VXIV02000069">
    <property type="protein sequence ID" value="KAF6041165.1"/>
    <property type="molecule type" value="Genomic_DNA"/>
</dbReference>
<feature type="domain" description="Serine aminopeptidase S33" evidence="1">
    <location>
        <begin position="35"/>
        <end position="255"/>
    </location>
</feature>
<comment type="caution">
    <text evidence="2">The sequence shown here is derived from an EMBL/GenBank/DDBJ whole genome shotgun (WGS) entry which is preliminary data.</text>
</comment>
<protein>
    <recommendedName>
        <fullName evidence="1">Serine aminopeptidase S33 domain-containing protein</fullName>
    </recommendedName>
</protein>
<dbReference type="Pfam" id="PF12146">
    <property type="entry name" value="Hydrolase_4"/>
    <property type="match status" value="1"/>
</dbReference>
<reference evidence="2" key="1">
    <citation type="submission" date="2020-06" db="EMBL/GenBank/DDBJ databases">
        <title>Draft genome of Bugula neritina, a colonial animal packing powerful symbionts and potential medicines.</title>
        <authorList>
            <person name="Rayko M."/>
        </authorList>
    </citation>
    <scope>NUCLEOTIDE SEQUENCE [LARGE SCALE GENOMIC DNA]</scope>
    <source>
        <strain evidence="2">Kwan_BN1</strain>
    </source>
</reference>
<dbReference type="InterPro" id="IPR022742">
    <property type="entry name" value="Hydrolase_4"/>
</dbReference>
<keyword evidence="3" id="KW-1185">Reference proteome</keyword>
<name>A0A7J7KSU2_BUGNE</name>
<accession>A0A7J7KSU2</accession>
<proteinExistence type="predicted"/>
<dbReference type="InterPro" id="IPR029058">
    <property type="entry name" value="AB_hydrolase_fold"/>
</dbReference>
<dbReference type="Proteomes" id="UP000593567">
    <property type="component" value="Unassembled WGS sequence"/>
</dbReference>
<dbReference type="AlphaFoldDB" id="A0A7J7KSU2"/>
<dbReference type="OrthoDB" id="2498029at2759"/>
<evidence type="ECO:0000259" key="1">
    <source>
        <dbReference type="Pfam" id="PF12146"/>
    </source>
</evidence>
<dbReference type="Gene3D" id="3.40.50.1820">
    <property type="entry name" value="alpha/beta hydrolase"/>
    <property type="match status" value="1"/>
</dbReference>